<proteinExistence type="predicted"/>
<comment type="caution">
    <text evidence="1">The sequence shown here is derived from an EMBL/GenBank/DDBJ whole genome shotgun (WGS) entry which is preliminary data.</text>
</comment>
<evidence type="ECO:0000313" key="2">
    <source>
        <dbReference type="Proteomes" id="UP000499080"/>
    </source>
</evidence>
<dbReference type="EMBL" id="BGPR01000195">
    <property type="protein sequence ID" value="GBM03808.1"/>
    <property type="molecule type" value="Genomic_DNA"/>
</dbReference>
<keyword evidence="2" id="KW-1185">Reference proteome</keyword>
<evidence type="ECO:0000313" key="1">
    <source>
        <dbReference type="EMBL" id="GBM03808.1"/>
    </source>
</evidence>
<organism evidence="1 2">
    <name type="scientific">Araneus ventricosus</name>
    <name type="common">Orbweaver spider</name>
    <name type="synonym">Epeira ventricosa</name>
    <dbReference type="NCBI Taxonomy" id="182803"/>
    <lineage>
        <taxon>Eukaryota</taxon>
        <taxon>Metazoa</taxon>
        <taxon>Ecdysozoa</taxon>
        <taxon>Arthropoda</taxon>
        <taxon>Chelicerata</taxon>
        <taxon>Arachnida</taxon>
        <taxon>Araneae</taxon>
        <taxon>Araneomorphae</taxon>
        <taxon>Entelegynae</taxon>
        <taxon>Araneoidea</taxon>
        <taxon>Araneidae</taxon>
        <taxon>Araneus</taxon>
    </lineage>
</organism>
<sequence>MIVLEVISREQKYYEIMKQQRQTINGTQIAILVCSNLALQICKLTTNLTHKYKLETSYCKRVSHHKSNLPQACCVKLIANYRKNRVQTQPRIRPPPPNIPLPQPVALTTQLVGL</sequence>
<dbReference type="AlphaFoldDB" id="A0A4Y2CJ81"/>
<name>A0A4Y2CJ81_ARAVE</name>
<dbReference type="Proteomes" id="UP000499080">
    <property type="component" value="Unassembled WGS sequence"/>
</dbReference>
<accession>A0A4Y2CJ81</accession>
<protein>
    <submittedName>
        <fullName evidence="1">Uncharacterized protein</fullName>
    </submittedName>
</protein>
<gene>
    <name evidence="1" type="ORF">AVEN_231286_1</name>
</gene>
<reference evidence="1 2" key="1">
    <citation type="journal article" date="2019" name="Sci. Rep.">
        <title>Orb-weaving spider Araneus ventricosus genome elucidates the spidroin gene catalogue.</title>
        <authorList>
            <person name="Kono N."/>
            <person name="Nakamura H."/>
            <person name="Ohtoshi R."/>
            <person name="Moran D.A.P."/>
            <person name="Shinohara A."/>
            <person name="Yoshida Y."/>
            <person name="Fujiwara M."/>
            <person name="Mori M."/>
            <person name="Tomita M."/>
            <person name="Arakawa K."/>
        </authorList>
    </citation>
    <scope>NUCLEOTIDE SEQUENCE [LARGE SCALE GENOMIC DNA]</scope>
</reference>